<sequence length="142" mass="16184">MSLTKIRSLLRKYPDLGFKILCNICVFAEPSLTQWLNSILKIFIVNALQLDCLGLLCLEYFRKAFKVWLKEGITKELYFPEDGPASFGHLLDWIFGQKLDCRMNHGSDAGQILDHNPHWWRLGALANKLGVDALSTIVAAQY</sequence>
<reference evidence="2" key="1">
    <citation type="journal article" date="2011" name="PLoS Genet.">
        <title>Genomic analysis of the necrotrophic fungal pathogens Sclerotinia sclerotiorum and Botrytis cinerea.</title>
        <authorList>
            <person name="Amselem J."/>
            <person name="Cuomo C.A."/>
            <person name="van Kan J.A."/>
            <person name="Viaud M."/>
            <person name="Benito E.P."/>
            <person name="Couloux A."/>
            <person name="Coutinho P.M."/>
            <person name="de Vries R.P."/>
            <person name="Dyer P.S."/>
            <person name="Fillinger S."/>
            <person name="Fournier E."/>
            <person name="Gout L."/>
            <person name="Hahn M."/>
            <person name="Kohn L."/>
            <person name="Lapalu N."/>
            <person name="Plummer K.M."/>
            <person name="Pradier J.M."/>
            <person name="Quevillon E."/>
            <person name="Sharon A."/>
            <person name="Simon A."/>
            <person name="ten Have A."/>
            <person name="Tudzynski B."/>
            <person name="Tudzynski P."/>
            <person name="Wincker P."/>
            <person name="Andrew M."/>
            <person name="Anthouard V."/>
            <person name="Beever R.E."/>
            <person name="Beffa R."/>
            <person name="Benoit I."/>
            <person name="Bouzid O."/>
            <person name="Brault B."/>
            <person name="Chen Z."/>
            <person name="Choquer M."/>
            <person name="Collemare J."/>
            <person name="Cotton P."/>
            <person name="Danchin E.G."/>
            <person name="Da Silva C."/>
            <person name="Gautier A."/>
            <person name="Giraud C."/>
            <person name="Giraud T."/>
            <person name="Gonzalez C."/>
            <person name="Grossetete S."/>
            <person name="Guldener U."/>
            <person name="Henrissat B."/>
            <person name="Howlett B.J."/>
            <person name="Kodira C."/>
            <person name="Kretschmer M."/>
            <person name="Lappartient A."/>
            <person name="Leroch M."/>
            <person name="Levis C."/>
            <person name="Mauceli E."/>
            <person name="Neuveglise C."/>
            <person name="Oeser B."/>
            <person name="Pearson M."/>
            <person name="Poulain J."/>
            <person name="Poussereau N."/>
            <person name="Quesneville H."/>
            <person name="Rascle C."/>
            <person name="Schumacher J."/>
            <person name="Segurens B."/>
            <person name="Sexton A."/>
            <person name="Silva E."/>
            <person name="Sirven C."/>
            <person name="Soanes D.M."/>
            <person name="Talbot N.J."/>
            <person name="Templeton M."/>
            <person name="Yandava C."/>
            <person name="Yarden O."/>
            <person name="Zeng Q."/>
            <person name="Rollins J.A."/>
            <person name="Lebrun M.H."/>
            <person name="Dickman M."/>
        </authorList>
    </citation>
    <scope>NUCLEOTIDE SEQUENCE [LARGE SCALE GENOMIC DNA]</scope>
    <source>
        <strain evidence="2">ATCC 18683 / 1980 / Ss-1</strain>
    </source>
</reference>
<dbReference type="AlphaFoldDB" id="A7E9W4"/>
<organism evidence="1 2">
    <name type="scientific">Sclerotinia sclerotiorum (strain ATCC 18683 / 1980 / Ss-1)</name>
    <name type="common">White mold</name>
    <name type="synonym">Whetzelinia sclerotiorum</name>
    <dbReference type="NCBI Taxonomy" id="665079"/>
    <lineage>
        <taxon>Eukaryota</taxon>
        <taxon>Fungi</taxon>
        <taxon>Dikarya</taxon>
        <taxon>Ascomycota</taxon>
        <taxon>Pezizomycotina</taxon>
        <taxon>Leotiomycetes</taxon>
        <taxon>Helotiales</taxon>
        <taxon>Sclerotiniaceae</taxon>
        <taxon>Sclerotinia</taxon>
    </lineage>
</organism>
<dbReference type="Proteomes" id="UP000001312">
    <property type="component" value="Unassembled WGS sequence"/>
</dbReference>
<protein>
    <submittedName>
        <fullName evidence="1">Uncharacterized protein</fullName>
    </submittedName>
</protein>
<dbReference type="HOGENOM" id="CLU_1816959_0_0_1"/>
<dbReference type="InterPro" id="IPR011333">
    <property type="entry name" value="SKP1/BTB/POZ_sf"/>
</dbReference>
<keyword evidence="2" id="KW-1185">Reference proteome</keyword>
<evidence type="ECO:0000313" key="2">
    <source>
        <dbReference type="Proteomes" id="UP000001312"/>
    </source>
</evidence>
<accession>A7E9W4</accession>
<dbReference type="EMBL" id="CH476622">
    <property type="protein sequence ID" value="EDN97166.1"/>
    <property type="molecule type" value="Genomic_DNA"/>
</dbReference>
<proteinExistence type="predicted"/>
<name>A7E9W4_SCLS1</name>
<evidence type="ECO:0000313" key="1">
    <source>
        <dbReference type="EMBL" id="EDN97166.1"/>
    </source>
</evidence>
<dbReference type="Gene3D" id="3.30.710.10">
    <property type="entry name" value="Potassium Channel Kv1.1, Chain A"/>
    <property type="match status" value="1"/>
</dbReference>
<dbReference type="GeneID" id="5493607"/>
<dbReference type="InParanoid" id="A7E9W4"/>
<dbReference type="RefSeq" id="XP_001597898.1">
    <property type="nucleotide sequence ID" value="XM_001597848.1"/>
</dbReference>
<gene>
    <name evidence="1" type="ORF">SS1G_02094</name>
</gene>
<dbReference type="KEGG" id="ssl:SS1G_02094"/>